<comment type="caution">
    <text evidence="3">The sequence shown here is derived from an EMBL/GenBank/DDBJ whole genome shotgun (WGS) entry which is preliminary data.</text>
</comment>
<dbReference type="Pfam" id="PF18934">
    <property type="entry name" value="DUF5682"/>
    <property type="match status" value="1"/>
</dbReference>
<dbReference type="PANTHER" id="PTHR30634">
    <property type="entry name" value="OUTER MEMBRANE LOLAB LIPOPROTEIN INSERTION APPARATUS"/>
    <property type="match status" value="1"/>
</dbReference>
<feature type="domain" description="VWFA" evidence="2">
    <location>
        <begin position="996"/>
        <end position="1155"/>
    </location>
</feature>
<gene>
    <name evidence="3" type="ORF">JOF48_000952</name>
</gene>
<dbReference type="EMBL" id="JAGIOI010000001">
    <property type="protein sequence ID" value="MBP2412153.1"/>
    <property type="molecule type" value="Genomic_DNA"/>
</dbReference>
<feature type="region of interest" description="Disordered" evidence="1">
    <location>
        <begin position="126"/>
        <end position="148"/>
    </location>
</feature>
<dbReference type="Gene3D" id="3.40.50.410">
    <property type="entry name" value="von Willebrand factor, type A domain"/>
    <property type="match status" value="1"/>
</dbReference>
<sequence>MSPKHAPASYRQEPADALAALVDSRAPFLIGVRHHSAALAASMEELLDSFAPEVLVIELPAQAQDWLPWLSSPDTVAPLAFAGAGADGYLAFYPFADFSPELVALRWARAHNVPVLCADAAMGSEPLASTDTSDAGHPAQVPGPAVEGESPTAYTASLLRHTSADRDELWEVHVEAPGAGAGAEAIRVAGLGIGWAHRCDELSAAGLGPQDAYREAVMRHVLQGALETHQRVAAVVGSFHAAALLEPAADELPAATTTQVSCSLVPYEFAHLDSRSGYPSGVKDPAWQQGVLESRLDVAALREHTITMATQVARELRTAGHPTGPAEAREAVRLSLDLAALRGNHAAGRRELHEGFASVFAQGDVLGKGRAVARAAQKVLVGQRRGAIDPLAPRSGLVVSLAETMTAARLPFGPDLMLAPKIYDLDPLRTTASGKDGLDRLRQLVLARLVVAGIHYATAQDVQSSFGPALTHRWKVQYVAGTVATVEHAALRGVTLQQAADGALLAALSHQVREQGPTPAQITEGLNRAAGADLATPFAMYLSAAEETFLDRASLAELLGLHDLLEQLSAGHIAVFSAQEWLPRITRLTHLVLAAALTQVEGLRGSKDPEDATSLGRLFRQLPTPPLRLVATIGSFKDKASPLIQGAAWGILACSGHLPEDELAQELSGWIIGSNSTEQREKLGQRLTGLWLCAGSLLESGNAVMSGLIATLETLSDAAFLERVPALRGGFDVLSPADRQRVLDSVRSHTGAAVENSSVDPQLLLAWATADQQAWAFLESSGLRNGITAVNRWRLVLGREQQDLDGPGRRYARSLDELYGHGSGEGAESDRMGRGGGQEDSFPSARVWADELEALFGSDVREEVLAHAVARGRADALGQVRPDAVVPSVELLGNVLNLVGALPESQLGPARALVRSIVEQLSRELANELRPTLHGIAGVRTTRRKTPRIDLPGTIRANLATARPRVLHEPGKEPVAGWQILPSSPVFKTLSSKSSTWDIIVLVDVSGSMEQSVIFAALTSAILAAAPALQVHFVAFSTQVLDLSEHVTDPLALLLEVSIGGGTDIGKALAYARTLISRPQKTLLAVVSDFEEGASVPRLVNECADLAASGVHMMGCAALDRSGNATYNVSIASQLVAAGMPTAAVTPQGLTAWVAEVVKRHA</sequence>
<dbReference type="SMART" id="SM00327">
    <property type="entry name" value="VWA"/>
    <property type="match status" value="1"/>
</dbReference>
<dbReference type="Pfam" id="PF05762">
    <property type="entry name" value="VWA_CoxE"/>
    <property type="match status" value="1"/>
</dbReference>
<dbReference type="Proteomes" id="UP000711614">
    <property type="component" value="Unassembled WGS sequence"/>
</dbReference>
<dbReference type="SUPFAM" id="SSF53300">
    <property type="entry name" value="vWA-like"/>
    <property type="match status" value="1"/>
</dbReference>
<dbReference type="InterPro" id="IPR043737">
    <property type="entry name" value="DUF5682"/>
</dbReference>
<proteinExistence type="predicted"/>
<reference evidence="3 4" key="1">
    <citation type="submission" date="2021-03" db="EMBL/GenBank/DDBJ databases">
        <title>Sequencing the genomes of 1000 actinobacteria strains.</title>
        <authorList>
            <person name="Klenk H.-P."/>
        </authorList>
    </citation>
    <scope>NUCLEOTIDE SEQUENCE [LARGE SCALE GENOMIC DNA]</scope>
    <source>
        <strain evidence="3 4">DSM 16005</strain>
    </source>
</reference>
<evidence type="ECO:0000313" key="3">
    <source>
        <dbReference type="EMBL" id="MBP2412153.1"/>
    </source>
</evidence>
<organism evidence="3 4">
    <name type="scientific">Arthrobacter stackebrandtii</name>
    <dbReference type="NCBI Taxonomy" id="272161"/>
    <lineage>
        <taxon>Bacteria</taxon>
        <taxon>Bacillati</taxon>
        <taxon>Actinomycetota</taxon>
        <taxon>Actinomycetes</taxon>
        <taxon>Micrococcales</taxon>
        <taxon>Micrococcaceae</taxon>
        <taxon>Arthrobacter</taxon>
    </lineage>
</organism>
<keyword evidence="4" id="KW-1185">Reference proteome</keyword>
<evidence type="ECO:0000313" key="4">
    <source>
        <dbReference type="Proteomes" id="UP000711614"/>
    </source>
</evidence>
<dbReference type="RefSeq" id="WP_209677776.1">
    <property type="nucleotide sequence ID" value="NZ_JAGIOI010000001.1"/>
</dbReference>
<dbReference type="PANTHER" id="PTHR30634:SF7">
    <property type="entry name" value="VWA DOMAIN-CONTAINING PROTEIN"/>
    <property type="match status" value="1"/>
</dbReference>
<feature type="region of interest" description="Disordered" evidence="1">
    <location>
        <begin position="819"/>
        <end position="842"/>
    </location>
</feature>
<dbReference type="InterPro" id="IPR050458">
    <property type="entry name" value="LolB"/>
</dbReference>
<accession>A0ABS4YW29</accession>
<dbReference type="InterPro" id="IPR036465">
    <property type="entry name" value="vWFA_dom_sf"/>
</dbReference>
<evidence type="ECO:0000256" key="1">
    <source>
        <dbReference type="SAM" id="MobiDB-lite"/>
    </source>
</evidence>
<name>A0ABS4YW29_9MICC</name>
<evidence type="ECO:0000259" key="2">
    <source>
        <dbReference type="SMART" id="SM00327"/>
    </source>
</evidence>
<dbReference type="InterPro" id="IPR002035">
    <property type="entry name" value="VWF_A"/>
</dbReference>
<protein>
    <submittedName>
        <fullName evidence="3">Mg-chelatase subunit ChlD</fullName>
    </submittedName>
</protein>
<dbReference type="InterPro" id="IPR008912">
    <property type="entry name" value="Uncharacterised_CoxE"/>
</dbReference>